<evidence type="ECO:0000313" key="6">
    <source>
        <dbReference type="Proteomes" id="UP000767854"/>
    </source>
</evidence>
<reference evidence="5 6" key="1">
    <citation type="submission" date="2021-01" db="EMBL/GenBank/DDBJ databases">
        <title>Genomic Encyclopedia of Type Strains, Phase IV (KMG-IV): sequencing the most valuable type-strain genomes for metagenomic binning, comparative biology and taxonomic classification.</title>
        <authorList>
            <person name="Goeker M."/>
        </authorList>
    </citation>
    <scope>NUCLEOTIDE SEQUENCE [LARGE SCALE GENOMIC DNA]</scope>
    <source>
        <strain evidence="5 6">DSM 24436</strain>
    </source>
</reference>
<dbReference type="PROSITE" id="PS50995">
    <property type="entry name" value="HTH_MARR_2"/>
    <property type="match status" value="1"/>
</dbReference>
<dbReference type="SMART" id="SM00347">
    <property type="entry name" value="HTH_MARR"/>
    <property type="match status" value="1"/>
</dbReference>
<proteinExistence type="predicted"/>
<accession>A0ABS2MUC3</accession>
<dbReference type="GO" id="GO:0003677">
    <property type="term" value="F:DNA binding"/>
    <property type="evidence" value="ECO:0007669"/>
    <property type="project" value="UniProtKB-KW"/>
</dbReference>
<gene>
    <name evidence="5" type="ORF">JOC49_002542</name>
</gene>
<dbReference type="Gene3D" id="1.10.10.10">
    <property type="entry name" value="Winged helix-like DNA-binding domain superfamily/Winged helix DNA-binding domain"/>
    <property type="match status" value="1"/>
</dbReference>
<dbReference type="InterPro" id="IPR000835">
    <property type="entry name" value="HTH_MarR-typ"/>
</dbReference>
<dbReference type="InterPro" id="IPR023187">
    <property type="entry name" value="Tscrpt_reg_MarR-type_CS"/>
</dbReference>
<evidence type="ECO:0000256" key="2">
    <source>
        <dbReference type="ARBA" id="ARBA00023125"/>
    </source>
</evidence>
<protein>
    <submittedName>
        <fullName evidence="5">DNA-binding MarR family transcriptional regulator</fullName>
    </submittedName>
</protein>
<keyword evidence="6" id="KW-1185">Reference proteome</keyword>
<evidence type="ECO:0000259" key="4">
    <source>
        <dbReference type="PROSITE" id="PS50995"/>
    </source>
</evidence>
<dbReference type="PROSITE" id="PS01117">
    <property type="entry name" value="HTH_MARR_1"/>
    <property type="match status" value="1"/>
</dbReference>
<evidence type="ECO:0000256" key="1">
    <source>
        <dbReference type="ARBA" id="ARBA00023015"/>
    </source>
</evidence>
<sequence length="117" mass="13757">MSQTAFDILMFLGNNPKYKNARDIVEIRHIKANLVSVNVERLVQEGYLTRQAVEGDRRKTELLCTKKAKPIIERGQQLQKMFFEKLFVHIDDNMRKAFEEVMQVISKNSDEILEEKE</sequence>
<dbReference type="InterPro" id="IPR036388">
    <property type="entry name" value="WH-like_DNA-bd_sf"/>
</dbReference>
<keyword evidence="2 5" id="KW-0238">DNA-binding</keyword>
<keyword evidence="1" id="KW-0805">Transcription regulation</keyword>
<organism evidence="5 6">
    <name type="scientific">Fusibacter tunisiensis</name>
    <dbReference type="NCBI Taxonomy" id="1008308"/>
    <lineage>
        <taxon>Bacteria</taxon>
        <taxon>Bacillati</taxon>
        <taxon>Bacillota</taxon>
        <taxon>Clostridia</taxon>
        <taxon>Eubacteriales</taxon>
        <taxon>Eubacteriales Family XII. Incertae Sedis</taxon>
        <taxon>Fusibacter</taxon>
    </lineage>
</organism>
<dbReference type="PANTHER" id="PTHR42756:SF1">
    <property type="entry name" value="TRANSCRIPTIONAL REPRESSOR OF EMRAB OPERON"/>
    <property type="match status" value="1"/>
</dbReference>
<comment type="caution">
    <text evidence="5">The sequence shown here is derived from an EMBL/GenBank/DDBJ whole genome shotgun (WGS) entry which is preliminary data.</text>
</comment>
<dbReference type="PANTHER" id="PTHR42756">
    <property type="entry name" value="TRANSCRIPTIONAL REGULATOR, MARR"/>
    <property type="match status" value="1"/>
</dbReference>
<dbReference type="SUPFAM" id="SSF46785">
    <property type="entry name" value="Winged helix' DNA-binding domain"/>
    <property type="match status" value="1"/>
</dbReference>
<dbReference type="EMBL" id="JAFBDT010000042">
    <property type="protein sequence ID" value="MBM7562968.1"/>
    <property type="molecule type" value="Genomic_DNA"/>
</dbReference>
<dbReference type="InterPro" id="IPR036390">
    <property type="entry name" value="WH_DNA-bd_sf"/>
</dbReference>
<name>A0ABS2MUC3_9FIRM</name>
<keyword evidence="3" id="KW-0804">Transcription</keyword>
<evidence type="ECO:0000313" key="5">
    <source>
        <dbReference type="EMBL" id="MBM7562968.1"/>
    </source>
</evidence>
<feature type="domain" description="HTH marR-type" evidence="4">
    <location>
        <begin position="1"/>
        <end position="110"/>
    </location>
</feature>
<dbReference type="Proteomes" id="UP000767854">
    <property type="component" value="Unassembled WGS sequence"/>
</dbReference>
<dbReference type="Pfam" id="PF12802">
    <property type="entry name" value="MarR_2"/>
    <property type="match status" value="1"/>
</dbReference>
<evidence type="ECO:0000256" key="3">
    <source>
        <dbReference type="ARBA" id="ARBA00023163"/>
    </source>
</evidence>